<dbReference type="GO" id="GO:0003735">
    <property type="term" value="F:structural constituent of ribosome"/>
    <property type="evidence" value="ECO:0007669"/>
    <property type="project" value="UniProtKB-UniRule"/>
</dbReference>
<comment type="subunit">
    <text evidence="4">Part of the 30S ribosomal subunit.</text>
</comment>
<evidence type="ECO:0000256" key="1">
    <source>
        <dbReference type="ARBA" id="ARBA00007102"/>
    </source>
</evidence>
<sequence>MAAVTIIKLTGENHSDLDKVASQIKTICDTGGISLRGPIPLPTRRLVVPVRKAPDGEGSETYDHWELRVHKRLLEMDINTGKDESALRQVTRIEIPDTVSIELSMRVVN</sequence>
<keyword evidence="3 4" id="KW-0687">Ribonucleoprotein</keyword>
<evidence type="ECO:0000313" key="6">
    <source>
        <dbReference type="EMBL" id="ADD93363.1"/>
    </source>
</evidence>
<evidence type="ECO:0000256" key="3">
    <source>
        <dbReference type="ARBA" id="ARBA00023274"/>
    </source>
</evidence>
<evidence type="ECO:0000256" key="2">
    <source>
        <dbReference type="ARBA" id="ARBA00022980"/>
    </source>
</evidence>
<dbReference type="InterPro" id="IPR001848">
    <property type="entry name" value="Ribosomal_uS10"/>
</dbReference>
<dbReference type="EMBL" id="GU942978">
    <property type="protein sequence ID" value="ADD93363.1"/>
    <property type="molecule type" value="Genomic_DNA"/>
</dbReference>
<dbReference type="GO" id="GO:0000049">
    <property type="term" value="F:tRNA binding"/>
    <property type="evidence" value="ECO:0007669"/>
    <property type="project" value="UniProtKB-UniRule"/>
</dbReference>
<dbReference type="PRINTS" id="PR00971">
    <property type="entry name" value="RIBOSOMALS10"/>
</dbReference>
<protein>
    <recommendedName>
        <fullName evidence="4">Small ribosomal subunit protein uS10</fullName>
    </recommendedName>
</protein>
<proteinExistence type="inferred from homology"/>
<dbReference type="GO" id="GO:0006412">
    <property type="term" value="P:translation"/>
    <property type="evidence" value="ECO:0007669"/>
    <property type="project" value="UniProtKB-UniRule"/>
</dbReference>
<keyword evidence="2 4" id="KW-0689">Ribosomal protein</keyword>
<comment type="similarity">
    <text evidence="1 4">Belongs to the universal ribosomal protein uS10 family.</text>
</comment>
<organism evidence="6">
    <name type="scientific">uncultured archaeon MedDCM-OCT-S11-C473</name>
    <dbReference type="NCBI Taxonomy" id="743104"/>
    <lineage>
        <taxon>Archaea</taxon>
        <taxon>environmental samples</taxon>
    </lineage>
</organism>
<dbReference type="Pfam" id="PF00338">
    <property type="entry name" value="Ribosomal_S10"/>
    <property type="match status" value="1"/>
</dbReference>
<evidence type="ECO:0000256" key="4">
    <source>
        <dbReference type="HAMAP-Rule" id="MF_00508"/>
    </source>
</evidence>
<dbReference type="PANTHER" id="PTHR11700">
    <property type="entry name" value="30S RIBOSOMAL PROTEIN S10 FAMILY MEMBER"/>
    <property type="match status" value="1"/>
</dbReference>
<name>D6PCB2_9ARCH</name>
<gene>
    <name evidence="4" type="primary">rps10</name>
</gene>
<dbReference type="Gene3D" id="3.30.70.600">
    <property type="entry name" value="Ribosomal protein S10 domain"/>
    <property type="match status" value="1"/>
</dbReference>
<dbReference type="InterPro" id="IPR005729">
    <property type="entry name" value="Ribosomal_uS10_euk/arc"/>
</dbReference>
<dbReference type="InterPro" id="IPR027486">
    <property type="entry name" value="Ribosomal_uS10_dom"/>
</dbReference>
<reference evidence="6" key="1">
    <citation type="journal article" date="2010" name="ISME J.">
        <title>Metagenome of the Mediterranean deep chlorophyll maximum studied by direct and fosmid library 454 pyrosequencing.</title>
        <authorList>
            <person name="Ghai R."/>
            <person name="Martin-Cuadrado A.B."/>
            <person name="Molto A.G."/>
            <person name="Heredia I.G."/>
            <person name="Cabrera R."/>
            <person name="Martin J."/>
            <person name="Verdu M."/>
            <person name="Deschamps P."/>
            <person name="Moreira D."/>
            <person name="Lopez-Garcia P."/>
            <person name="Mira A."/>
            <person name="Rodriguez-Valera F."/>
        </authorList>
    </citation>
    <scope>NUCLEOTIDE SEQUENCE</scope>
</reference>
<dbReference type="NCBIfam" id="TIGR01046">
    <property type="entry name" value="uS10_euk_arch"/>
    <property type="match status" value="1"/>
</dbReference>
<dbReference type="SMART" id="SM01403">
    <property type="entry name" value="Ribosomal_S10"/>
    <property type="match status" value="1"/>
</dbReference>
<dbReference type="SUPFAM" id="SSF54999">
    <property type="entry name" value="Ribosomal protein S10"/>
    <property type="match status" value="1"/>
</dbReference>
<dbReference type="GO" id="GO:0015935">
    <property type="term" value="C:small ribosomal subunit"/>
    <property type="evidence" value="ECO:0007669"/>
    <property type="project" value="UniProtKB-UniRule"/>
</dbReference>
<dbReference type="HAMAP" id="MF_00508">
    <property type="entry name" value="Ribosomal_uS10"/>
    <property type="match status" value="1"/>
</dbReference>
<evidence type="ECO:0000259" key="5">
    <source>
        <dbReference type="SMART" id="SM01403"/>
    </source>
</evidence>
<accession>D6PCB2</accession>
<dbReference type="InterPro" id="IPR036838">
    <property type="entry name" value="Ribosomal_uS10_dom_sf"/>
</dbReference>
<comment type="function">
    <text evidence="4">Involved in the binding of tRNA to the ribosomes.</text>
</comment>
<dbReference type="AlphaFoldDB" id="D6PCB2"/>
<feature type="domain" description="Small ribosomal subunit protein uS10" evidence="5">
    <location>
        <begin position="6"/>
        <end position="104"/>
    </location>
</feature>